<evidence type="ECO:0000313" key="2">
    <source>
        <dbReference type="EMBL" id="TMR07048.1"/>
    </source>
</evidence>
<keyword evidence="3" id="KW-1185">Reference proteome</keyword>
<dbReference type="Proteomes" id="UP000309174">
    <property type="component" value="Unassembled WGS sequence"/>
</dbReference>
<feature type="domain" description="DUF397" evidence="1">
    <location>
        <begin position="7"/>
        <end position="57"/>
    </location>
</feature>
<dbReference type="Pfam" id="PF04149">
    <property type="entry name" value="DUF397"/>
    <property type="match status" value="1"/>
</dbReference>
<dbReference type="InterPro" id="IPR007278">
    <property type="entry name" value="DUF397"/>
</dbReference>
<name>A0A5C4JJ90_9ACTN</name>
<proteinExistence type="predicted"/>
<dbReference type="EMBL" id="VCKW01000005">
    <property type="protein sequence ID" value="TMR07048.1"/>
    <property type="molecule type" value="Genomic_DNA"/>
</dbReference>
<evidence type="ECO:0000313" key="3">
    <source>
        <dbReference type="Proteomes" id="UP000309174"/>
    </source>
</evidence>
<protein>
    <submittedName>
        <fullName evidence="2">DUF397 domain-containing protein</fullName>
    </submittedName>
</protein>
<organism evidence="2 3">
    <name type="scientific">Actinomadura soli</name>
    <dbReference type="NCBI Taxonomy" id="2508997"/>
    <lineage>
        <taxon>Bacteria</taxon>
        <taxon>Bacillati</taxon>
        <taxon>Actinomycetota</taxon>
        <taxon>Actinomycetes</taxon>
        <taxon>Streptosporangiales</taxon>
        <taxon>Thermomonosporaceae</taxon>
        <taxon>Actinomadura</taxon>
    </lineage>
</organism>
<gene>
    <name evidence="2" type="ORF">ETD83_01920</name>
</gene>
<dbReference type="AlphaFoldDB" id="A0A5C4JJ90"/>
<reference evidence="2 3" key="1">
    <citation type="submission" date="2019-05" db="EMBL/GenBank/DDBJ databases">
        <title>Draft genome sequence of Actinomadura sp. 14C53.</title>
        <authorList>
            <person name="Saricaoglu S."/>
            <person name="Isik K."/>
        </authorList>
    </citation>
    <scope>NUCLEOTIDE SEQUENCE [LARGE SCALE GENOMIC DNA]</scope>
    <source>
        <strain evidence="2 3">14C53</strain>
    </source>
</reference>
<sequence length="63" mass="6347">MDLSNVKWRKSSHSGSNSGDCVELARLVGAVAVRDSKDPDGAVLLVAAASLRAAIQAAAPATA</sequence>
<comment type="caution">
    <text evidence="2">The sequence shown here is derived from an EMBL/GenBank/DDBJ whole genome shotgun (WGS) entry which is preliminary data.</text>
</comment>
<accession>A0A5C4JJ90</accession>
<dbReference type="RefSeq" id="WP_138643298.1">
    <property type="nucleotide sequence ID" value="NZ_VCKW01000005.1"/>
</dbReference>
<evidence type="ECO:0000259" key="1">
    <source>
        <dbReference type="Pfam" id="PF04149"/>
    </source>
</evidence>
<dbReference type="OrthoDB" id="4570646at2"/>